<proteinExistence type="predicted"/>
<keyword evidence="1" id="KW-0812">Transmembrane</keyword>
<evidence type="ECO:0000313" key="2">
    <source>
        <dbReference type="EMBL" id="HHP82099.1"/>
    </source>
</evidence>
<protein>
    <submittedName>
        <fullName evidence="2">Uncharacterized protein</fullName>
    </submittedName>
</protein>
<keyword evidence="1" id="KW-0472">Membrane</keyword>
<feature type="transmembrane region" description="Helical" evidence="1">
    <location>
        <begin position="89"/>
        <end position="110"/>
    </location>
</feature>
<name>A0A7C5XGZ2_9CREN</name>
<organism evidence="2">
    <name type="scientific">Ignisphaera aggregans</name>
    <dbReference type="NCBI Taxonomy" id="334771"/>
    <lineage>
        <taxon>Archaea</taxon>
        <taxon>Thermoproteota</taxon>
        <taxon>Thermoprotei</taxon>
        <taxon>Desulfurococcales</taxon>
        <taxon>Desulfurococcaceae</taxon>
        <taxon>Ignisphaera</taxon>
    </lineage>
</organism>
<sequence>MNKAYILTTLLVLAIIAAALITENNTEVQSLAIKYTPISTNTTNTNTTEANITTITITNYATTTITSYIFQTYTSIQVVTLHWGVDPNITIASIIAIGTIALIIGYIIGYRTKREEVSPKLERPISKPERRRK</sequence>
<comment type="caution">
    <text evidence="2">The sequence shown here is derived from an EMBL/GenBank/DDBJ whole genome shotgun (WGS) entry which is preliminary data.</text>
</comment>
<gene>
    <name evidence="2" type="ORF">ENM84_05485</name>
</gene>
<keyword evidence="1" id="KW-1133">Transmembrane helix</keyword>
<evidence type="ECO:0000256" key="1">
    <source>
        <dbReference type="SAM" id="Phobius"/>
    </source>
</evidence>
<dbReference type="AlphaFoldDB" id="A0A7C5XGZ2"/>
<reference evidence="2" key="1">
    <citation type="journal article" date="2020" name="mSystems">
        <title>Genome- and Community-Level Interaction Insights into Carbon Utilization and Element Cycling Functions of Hydrothermarchaeota in Hydrothermal Sediment.</title>
        <authorList>
            <person name="Zhou Z."/>
            <person name="Liu Y."/>
            <person name="Xu W."/>
            <person name="Pan J."/>
            <person name="Luo Z.H."/>
            <person name="Li M."/>
        </authorList>
    </citation>
    <scope>NUCLEOTIDE SEQUENCE [LARGE SCALE GENOMIC DNA]</scope>
    <source>
        <strain evidence="2">SpSt-1121</strain>
    </source>
</reference>
<accession>A0A7C5XGZ2</accession>
<dbReference type="EMBL" id="DRZI01000232">
    <property type="protein sequence ID" value="HHP82099.1"/>
    <property type="molecule type" value="Genomic_DNA"/>
</dbReference>